<dbReference type="RefSeq" id="WP_200504435.1">
    <property type="nucleotide sequence ID" value="NZ_JAEHFX010000001.1"/>
</dbReference>
<feature type="chain" id="PRO_5046620353" evidence="1">
    <location>
        <begin position="23"/>
        <end position="133"/>
    </location>
</feature>
<evidence type="ECO:0000313" key="3">
    <source>
        <dbReference type="EMBL" id="MBK0401826.1"/>
    </source>
</evidence>
<sequence>MKSLFVNLIFVAMLTVSGCAQSQNSSGGSRQDVNAMQAKELISEDKEMVILDVRTPEEFSEGHVTGATNLDFYAPDFEQQLERLGTTNTYLLYCASGNRSGKAASLMQNKGFKKIINSQAGYKELKQAAVHTK</sequence>
<dbReference type="Proteomes" id="UP000644147">
    <property type="component" value="Unassembled WGS sequence"/>
</dbReference>
<dbReference type="PROSITE" id="PS50206">
    <property type="entry name" value="RHODANESE_3"/>
    <property type="match status" value="1"/>
</dbReference>
<dbReference type="PROSITE" id="PS51257">
    <property type="entry name" value="PROKAR_LIPOPROTEIN"/>
    <property type="match status" value="1"/>
</dbReference>
<evidence type="ECO:0000259" key="2">
    <source>
        <dbReference type="PROSITE" id="PS50206"/>
    </source>
</evidence>
<dbReference type="InterPro" id="IPR052367">
    <property type="entry name" value="Thiosulfate_ST/Rhodanese-like"/>
</dbReference>
<protein>
    <submittedName>
        <fullName evidence="3">Rhodanese-like domain-containing protein</fullName>
    </submittedName>
</protein>
<organism evidence="3 4">
    <name type="scientific">Adhaeribacter terrigena</name>
    <dbReference type="NCBI Taxonomy" id="2793070"/>
    <lineage>
        <taxon>Bacteria</taxon>
        <taxon>Pseudomonadati</taxon>
        <taxon>Bacteroidota</taxon>
        <taxon>Cytophagia</taxon>
        <taxon>Cytophagales</taxon>
        <taxon>Hymenobacteraceae</taxon>
        <taxon>Adhaeribacter</taxon>
    </lineage>
</organism>
<accession>A0ABS1BY48</accession>
<dbReference type="SMART" id="SM00450">
    <property type="entry name" value="RHOD"/>
    <property type="match status" value="1"/>
</dbReference>
<dbReference type="PANTHER" id="PTHR45431:SF3">
    <property type="entry name" value="RHODANESE-LIKE DOMAIN-CONTAINING PROTEIN 15, CHLOROPLASTIC"/>
    <property type="match status" value="1"/>
</dbReference>
<feature type="domain" description="Rhodanese" evidence="2">
    <location>
        <begin position="44"/>
        <end position="130"/>
    </location>
</feature>
<feature type="signal peptide" evidence="1">
    <location>
        <begin position="1"/>
        <end position="22"/>
    </location>
</feature>
<keyword evidence="1" id="KW-0732">Signal</keyword>
<comment type="caution">
    <text evidence="3">The sequence shown here is derived from an EMBL/GenBank/DDBJ whole genome shotgun (WGS) entry which is preliminary data.</text>
</comment>
<dbReference type="InterPro" id="IPR036873">
    <property type="entry name" value="Rhodanese-like_dom_sf"/>
</dbReference>
<dbReference type="CDD" id="cd00158">
    <property type="entry name" value="RHOD"/>
    <property type="match status" value="1"/>
</dbReference>
<dbReference type="SUPFAM" id="SSF52821">
    <property type="entry name" value="Rhodanese/Cell cycle control phosphatase"/>
    <property type="match status" value="1"/>
</dbReference>
<dbReference type="Pfam" id="PF00581">
    <property type="entry name" value="Rhodanese"/>
    <property type="match status" value="1"/>
</dbReference>
<keyword evidence="4" id="KW-1185">Reference proteome</keyword>
<evidence type="ECO:0000256" key="1">
    <source>
        <dbReference type="SAM" id="SignalP"/>
    </source>
</evidence>
<name>A0ABS1BY48_9BACT</name>
<dbReference type="EMBL" id="JAEHFX010000001">
    <property type="protein sequence ID" value="MBK0401826.1"/>
    <property type="molecule type" value="Genomic_DNA"/>
</dbReference>
<gene>
    <name evidence="3" type="ORF">I5M27_02450</name>
</gene>
<dbReference type="InterPro" id="IPR001763">
    <property type="entry name" value="Rhodanese-like_dom"/>
</dbReference>
<dbReference type="Gene3D" id="3.40.250.10">
    <property type="entry name" value="Rhodanese-like domain"/>
    <property type="match status" value="1"/>
</dbReference>
<dbReference type="PANTHER" id="PTHR45431">
    <property type="entry name" value="RHODANESE-LIKE DOMAIN-CONTAINING PROTEIN 15, CHLOROPLASTIC"/>
    <property type="match status" value="1"/>
</dbReference>
<proteinExistence type="predicted"/>
<reference evidence="3 4" key="1">
    <citation type="submission" date="2020-12" db="EMBL/GenBank/DDBJ databases">
        <title>Bacterial novel species Adhaeribacter sp. BT258 isolated from soil.</title>
        <authorList>
            <person name="Jung H.-Y."/>
        </authorList>
    </citation>
    <scope>NUCLEOTIDE SEQUENCE [LARGE SCALE GENOMIC DNA]</scope>
    <source>
        <strain evidence="3 4">BT258</strain>
    </source>
</reference>
<evidence type="ECO:0000313" key="4">
    <source>
        <dbReference type="Proteomes" id="UP000644147"/>
    </source>
</evidence>